<feature type="compositionally biased region" description="Basic and acidic residues" evidence="1">
    <location>
        <begin position="19"/>
        <end position="28"/>
    </location>
</feature>
<feature type="compositionally biased region" description="Basic and acidic residues" evidence="1">
    <location>
        <begin position="1"/>
        <end position="12"/>
    </location>
</feature>
<proteinExistence type="predicted"/>
<evidence type="ECO:0000256" key="1">
    <source>
        <dbReference type="SAM" id="MobiDB-lite"/>
    </source>
</evidence>
<evidence type="ECO:0000313" key="3">
    <source>
        <dbReference type="Proteomes" id="UP000615446"/>
    </source>
</evidence>
<protein>
    <submittedName>
        <fullName evidence="2">Uncharacterized protein</fullName>
    </submittedName>
</protein>
<organism evidence="2 3">
    <name type="scientific">Rhizophagus clarus</name>
    <dbReference type="NCBI Taxonomy" id="94130"/>
    <lineage>
        <taxon>Eukaryota</taxon>
        <taxon>Fungi</taxon>
        <taxon>Fungi incertae sedis</taxon>
        <taxon>Mucoromycota</taxon>
        <taxon>Glomeromycotina</taxon>
        <taxon>Glomeromycetes</taxon>
        <taxon>Glomerales</taxon>
        <taxon>Glomeraceae</taxon>
        <taxon>Rhizophagus</taxon>
    </lineage>
</organism>
<gene>
    <name evidence="2" type="ORF">RCL2_000367200</name>
</gene>
<name>A0A8H3QD41_9GLOM</name>
<accession>A0A8H3QD41</accession>
<reference evidence="2" key="1">
    <citation type="submission" date="2019-10" db="EMBL/GenBank/DDBJ databases">
        <title>Conservation and host-specific expression of non-tandemly repeated heterogenous ribosome RNA gene in arbuscular mycorrhizal fungi.</title>
        <authorList>
            <person name="Maeda T."/>
            <person name="Kobayashi Y."/>
            <person name="Nakagawa T."/>
            <person name="Ezawa T."/>
            <person name="Yamaguchi K."/>
            <person name="Bino T."/>
            <person name="Nishimoto Y."/>
            <person name="Shigenobu S."/>
            <person name="Kawaguchi M."/>
        </authorList>
    </citation>
    <scope>NUCLEOTIDE SEQUENCE</scope>
    <source>
        <strain evidence="2">HR1</strain>
    </source>
</reference>
<feature type="region of interest" description="Disordered" evidence="1">
    <location>
        <begin position="1"/>
        <end position="28"/>
    </location>
</feature>
<dbReference type="AlphaFoldDB" id="A0A8H3QD41"/>
<evidence type="ECO:0000313" key="2">
    <source>
        <dbReference type="EMBL" id="GES76265.1"/>
    </source>
</evidence>
<dbReference type="EMBL" id="BLAL01000019">
    <property type="protein sequence ID" value="GES76265.1"/>
    <property type="molecule type" value="Genomic_DNA"/>
</dbReference>
<comment type="caution">
    <text evidence="2">The sequence shown here is derived from an EMBL/GenBank/DDBJ whole genome shotgun (WGS) entry which is preliminary data.</text>
</comment>
<dbReference type="Proteomes" id="UP000615446">
    <property type="component" value="Unassembled WGS sequence"/>
</dbReference>
<sequence length="121" mass="14462">MPQKINDMEKPNYENSDVDEGKSSSHERIHMDLSIDEVIIDDNSISESPSTITITYSLRKFLESNSLWRGIKNIIFQRSDWVPKDLFKCYCNFYERKDIVFDYECQSKVWKCRDCQYDIKI</sequence>